<reference evidence="3 4" key="1">
    <citation type="submission" date="2024-09" db="EMBL/GenBank/DDBJ databases">
        <authorList>
            <person name="Sun Q."/>
            <person name="Mori K."/>
        </authorList>
    </citation>
    <scope>NUCLEOTIDE SEQUENCE [LARGE SCALE GENOMIC DNA]</scope>
    <source>
        <strain evidence="3 4">CCM 7792</strain>
    </source>
</reference>
<dbReference type="Gene3D" id="3.90.1340.10">
    <property type="entry name" value="Phage tail collar domain"/>
    <property type="match status" value="1"/>
</dbReference>
<dbReference type="Pfam" id="PF07484">
    <property type="entry name" value="Collar"/>
    <property type="match status" value="1"/>
</dbReference>
<evidence type="ECO:0000259" key="2">
    <source>
        <dbReference type="Pfam" id="PF07484"/>
    </source>
</evidence>
<feature type="region of interest" description="Disordered" evidence="1">
    <location>
        <begin position="105"/>
        <end position="126"/>
    </location>
</feature>
<gene>
    <name evidence="3" type="ORF">ACFFJK_09990</name>
</gene>
<evidence type="ECO:0000313" key="4">
    <source>
        <dbReference type="Proteomes" id="UP001589773"/>
    </source>
</evidence>
<dbReference type="EMBL" id="JBHLWP010000009">
    <property type="protein sequence ID" value="MFC0252220.1"/>
    <property type="molecule type" value="Genomic_DNA"/>
</dbReference>
<dbReference type="SUPFAM" id="SSF88874">
    <property type="entry name" value="Receptor-binding domain of short tail fibre protein gp12"/>
    <property type="match status" value="1"/>
</dbReference>
<dbReference type="Proteomes" id="UP001589773">
    <property type="component" value="Unassembled WGS sequence"/>
</dbReference>
<keyword evidence="4" id="KW-1185">Reference proteome</keyword>
<accession>A0ABV6FFB0</accession>
<protein>
    <submittedName>
        <fullName evidence="3">Phage tail protein</fullName>
    </submittedName>
</protein>
<feature type="domain" description="Phage tail collar" evidence="2">
    <location>
        <begin position="6"/>
        <end position="62"/>
    </location>
</feature>
<comment type="caution">
    <text evidence="3">The sequence shown here is derived from an EMBL/GenBank/DDBJ whole genome shotgun (WGS) entry which is preliminary data.</text>
</comment>
<evidence type="ECO:0000256" key="1">
    <source>
        <dbReference type="SAM" id="MobiDB-lite"/>
    </source>
</evidence>
<organism evidence="3 4">
    <name type="scientific">Massilia consociata</name>
    <dbReference type="NCBI Taxonomy" id="760117"/>
    <lineage>
        <taxon>Bacteria</taxon>
        <taxon>Pseudomonadati</taxon>
        <taxon>Pseudomonadota</taxon>
        <taxon>Betaproteobacteria</taxon>
        <taxon>Burkholderiales</taxon>
        <taxon>Oxalobacteraceae</taxon>
        <taxon>Telluria group</taxon>
        <taxon>Massilia</taxon>
    </lineage>
</organism>
<dbReference type="InterPro" id="IPR011083">
    <property type="entry name" value="Phage_tail_collar_dom"/>
</dbReference>
<proteinExistence type="predicted"/>
<dbReference type="RefSeq" id="WP_379678969.1">
    <property type="nucleotide sequence ID" value="NZ_JBHLWP010000009.1"/>
</dbReference>
<sequence length="177" mass="18711">MDSYIGEVRIFCGTYPPNGWADCNGQELPLAQYQALYAVIGNMYGGTQDRTFALPNLNGLVPLHQGAGPGLTPRAIAQTGGAAAVALTTSQMPFHGHVPQALDNQGTQTDPSGAVWAKPPKAGRPARDMPEFDATLNTSMNALALGPAGASQPHNNLQPYVPVRYIICLDGEFPVRP</sequence>
<evidence type="ECO:0000313" key="3">
    <source>
        <dbReference type="EMBL" id="MFC0252220.1"/>
    </source>
</evidence>
<dbReference type="InterPro" id="IPR037053">
    <property type="entry name" value="Phage_tail_collar_dom_sf"/>
</dbReference>
<name>A0ABV6FFB0_9BURK</name>